<feature type="compositionally biased region" description="Low complexity" evidence="1">
    <location>
        <begin position="54"/>
        <end position="67"/>
    </location>
</feature>
<name>A0ABW6XXC7_9ACTN</name>
<feature type="compositionally biased region" description="Pro residues" evidence="1">
    <location>
        <begin position="68"/>
        <end position="77"/>
    </location>
</feature>
<proteinExistence type="predicted"/>
<dbReference type="InterPro" id="IPR008613">
    <property type="entry name" value="Excalibur_Ca-bd_domain"/>
</dbReference>
<accession>A0ABW6XXC7</accession>
<evidence type="ECO:0000259" key="3">
    <source>
        <dbReference type="SMART" id="SM00894"/>
    </source>
</evidence>
<evidence type="ECO:0000256" key="2">
    <source>
        <dbReference type="SAM" id="Phobius"/>
    </source>
</evidence>
<keyword evidence="2" id="KW-0472">Membrane</keyword>
<feature type="region of interest" description="Disordered" evidence="1">
    <location>
        <begin position="133"/>
        <end position="152"/>
    </location>
</feature>
<organism evidence="4 5">
    <name type="scientific">Streptomyces flavochromogenes</name>
    <dbReference type="NCBI Taxonomy" id="68199"/>
    <lineage>
        <taxon>Bacteria</taxon>
        <taxon>Bacillati</taxon>
        <taxon>Actinomycetota</taxon>
        <taxon>Actinomycetes</taxon>
        <taxon>Kitasatosporales</taxon>
        <taxon>Streptomycetaceae</taxon>
        <taxon>Streptomyces</taxon>
    </lineage>
</organism>
<feature type="region of interest" description="Disordered" evidence="1">
    <location>
        <begin position="43"/>
        <end position="103"/>
    </location>
</feature>
<feature type="domain" description="Excalibur calcium-binding" evidence="3">
    <location>
        <begin position="111"/>
        <end position="147"/>
    </location>
</feature>
<dbReference type="SMART" id="SM00894">
    <property type="entry name" value="Excalibur"/>
    <property type="match status" value="1"/>
</dbReference>
<evidence type="ECO:0000313" key="4">
    <source>
        <dbReference type="EMBL" id="MFF5921966.1"/>
    </source>
</evidence>
<comment type="caution">
    <text evidence="4">The sequence shown here is derived from an EMBL/GenBank/DDBJ whole genome shotgun (WGS) entry which is preliminary data.</text>
</comment>
<reference evidence="4 5" key="1">
    <citation type="submission" date="2024-10" db="EMBL/GenBank/DDBJ databases">
        <title>The Natural Products Discovery Center: Release of the First 8490 Sequenced Strains for Exploring Actinobacteria Biosynthetic Diversity.</title>
        <authorList>
            <person name="Kalkreuter E."/>
            <person name="Kautsar S.A."/>
            <person name="Yang D."/>
            <person name="Bader C.D."/>
            <person name="Teijaro C.N."/>
            <person name="Fluegel L."/>
            <person name="Davis C.M."/>
            <person name="Simpson J.R."/>
            <person name="Lauterbach L."/>
            <person name="Steele A.D."/>
            <person name="Gui C."/>
            <person name="Meng S."/>
            <person name="Li G."/>
            <person name="Viehrig K."/>
            <person name="Ye F."/>
            <person name="Su P."/>
            <person name="Kiefer A.F."/>
            <person name="Nichols A."/>
            <person name="Cepeda A.J."/>
            <person name="Yan W."/>
            <person name="Fan B."/>
            <person name="Jiang Y."/>
            <person name="Adhikari A."/>
            <person name="Zheng C.-J."/>
            <person name="Schuster L."/>
            <person name="Cowan T.M."/>
            <person name="Smanski M.J."/>
            <person name="Chevrette M.G."/>
            <person name="De Carvalho L.P.S."/>
            <person name="Shen B."/>
        </authorList>
    </citation>
    <scope>NUCLEOTIDE SEQUENCE [LARGE SCALE GENOMIC DNA]</scope>
    <source>
        <strain evidence="4 5">NPDC012605</strain>
    </source>
</reference>
<keyword evidence="5" id="KW-1185">Reference proteome</keyword>
<evidence type="ECO:0000313" key="5">
    <source>
        <dbReference type="Proteomes" id="UP001602370"/>
    </source>
</evidence>
<gene>
    <name evidence="4" type="ORF">ACFY8C_27015</name>
</gene>
<feature type="compositionally biased region" description="Basic and acidic residues" evidence="1">
    <location>
        <begin position="133"/>
        <end position="142"/>
    </location>
</feature>
<keyword evidence="2" id="KW-0812">Transmembrane</keyword>
<keyword evidence="2" id="KW-1133">Transmembrane helix</keyword>
<dbReference type="Pfam" id="PF05901">
    <property type="entry name" value="Excalibur"/>
    <property type="match status" value="1"/>
</dbReference>
<dbReference type="RefSeq" id="WP_051820865.1">
    <property type="nucleotide sequence ID" value="NZ_JBIBDZ010000009.1"/>
</dbReference>
<sequence>MDDHDRAGGWWARRSGWGKGGFVVAVLLVAFLALGAVISACEGPVEGERPDPSPSITVTETVTVSPSLPVPVPPPVETPESDLPESDVPAPEAPDPVTPDLPESVAPAAEYYENCDAARDAGAAPLIRGGQGYREELDRDGDGVACEPYAAP</sequence>
<dbReference type="EMBL" id="JBIBDZ010000009">
    <property type="protein sequence ID" value="MFF5921966.1"/>
    <property type="molecule type" value="Genomic_DNA"/>
</dbReference>
<evidence type="ECO:0000256" key="1">
    <source>
        <dbReference type="SAM" id="MobiDB-lite"/>
    </source>
</evidence>
<protein>
    <submittedName>
        <fullName evidence="4">Excalibur calcium-binding domain-containing protein</fullName>
    </submittedName>
</protein>
<feature type="transmembrane region" description="Helical" evidence="2">
    <location>
        <begin position="21"/>
        <end position="40"/>
    </location>
</feature>
<dbReference type="Proteomes" id="UP001602370">
    <property type="component" value="Unassembled WGS sequence"/>
</dbReference>